<protein>
    <submittedName>
        <fullName evidence="7">Acetyl-CoA acetyltransferase</fullName>
    </submittedName>
</protein>
<evidence type="ECO:0000259" key="5">
    <source>
        <dbReference type="Pfam" id="PF00108"/>
    </source>
</evidence>
<dbReference type="InterPro" id="IPR016039">
    <property type="entry name" value="Thiolase-like"/>
</dbReference>
<dbReference type="InterPro" id="IPR020610">
    <property type="entry name" value="Thiolase_AS"/>
</dbReference>
<accession>A0ABQ5W7Y8</accession>
<dbReference type="InterPro" id="IPR002155">
    <property type="entry name" value="Thiolase"/>
</dbReference>
<dbReference type="Proteomes" id="UP001156691">
    <property type="component" value="Unassembled WGS sequence"/>
</dbReference>
<dbReference type="EMBL" id="BSNS01000020">
    <property type="protein sequence ID" value="GLQ56210.1"/>
    <property type="molecule type" value="Genomic_DNA"/>
</dbReference>
<keyword evidence="3 4" id="KW-0012">Acyltransferase</keyword>
<dbReference type="InterPro" id="IPR020613">
    <property type="entry name" value="Thiolase_CS"/>
</dbReference>
<dbReference type="PROSITE" id="PS00099">
    <property type="entry name" value="THIOLASE_3"/>
    <property type="match status" value="1"/>
</dbReference>
<keyword evidence="2 4" id="KW-0808">Transferase</keyword>
<proteinExistence type="inferred from homology"/>
<evidence type="ECO:0000313" key="8">
    <source>
        <dbReference type="Proteomes" id="UP001156691"/>
    </source>
</evidence>
<dbReference type="SUPFAM" id="SSF53901">
    <property type="entry name" value="Thiolase-like"/>
    <property type="match status" value="2"/>
</dbReference>
<dbReference type="Pfam" id="PF02803">
    <property type="entry name" value="Thiolase_C"/>
    <property type="match status" value="1"/>
</dbReference>
<dbReference type="Gene3D" id="3.40.47.10">
    <property type="match status" value="2"/>
</dbReference>
<dbReference type="CDD" id="cd00751">
    <property type="entry name" value="thiolase"/>
    <property type="match status" value="1"/>
</dbReference>
<dbReference type="PANTHER" id="PTHR18919">
    <property type="entry name" value="ACETYL-COA C-ACYLTRANSFERASE"/>
    <property type="match status" value="1"/>
</dbReference>
<evidence type="ECO:0000313" key="7">
    <source>
        <dbReference type="EMBL" id="GLQ56210.1"/>
    </source>
</evidence>
<dbReference type="PIRSF" id="PIRSF000429">
    <property type="entry name" value="Ac-CoA_Ac_transf"/>
    <property type="match status" value="1"/>
</dbReference>
<dbReference type="InterPro" id="IPR020616">
    <property type="entry name" value="Thiolase_N"/>
</dbReference>
<dbReference type="Pfam" id="PF00108">
    <property type="entry name" value="Thiolase_N"/>
    <property type="match status" value="1"/>
</dbReference>
<dbReference type="PANTHER" id="PTHR18919:SF107">
    <property type="entry name" value="ACETYL-COA ACETYLTRANSFERASE, CYTOSOLIC"/>
    <property type="match status" value="1"/>
</dbReference>
<comment type="similarity">
    <text evidence="1 4">Belongs to the thiolase-like superfamily. Thiolase family.</text>
</comment>
<evidence type="ECO:0000256" key="3">
    <source>
        <dbReference type="ARBA" id="ARBA00023315"/>
    </source>
</evidence>
<feature type="domain" description="Thiolase C-terminal" evidence="6">
    <location>
        <begin position="247"/>
        <end position="368"/>
    </location>
</feature>
<evidence type="ECO:0000256" key="2">
    <source>
        <dbReference type="ARBA" id="ARBA00022679"/>
    </source>
</evidence>
<organism evidence="7 8">
    <name type="scientific">Devosia nitrariae</name>
    <dbReference type="NCBI Taxonomy" id="2071872"/>
    <lineage>
        <taxon>Bacteria</taxon>
        <taxon>Pseudomonadati</taxon>
        <taxon>Pseudomonadota</taxon>
        <taxon>Alphaproteobacteria</taxon>
        <taxon>Hyphomicrobiales</taxon>
        <taxon>Devosiaceae</taxon>
        <taxon>Devosia</taxon>
    </lineage>
</organism>
<reference evidence="8" key="1">
    <citation type="journal article" date="2019" name="Int. J. Syst. Evol. Microbiol.">
        <title>The Global Catalogue of Microorganisms (GCM) 10K type strain sequencing project: providing services to taxonomists for standard genome sequencing and annotation.</title>
        <authorList>
            <consortium name="The Broad Institute Genomics Platform"/>
            <consortium name="The Broad Institute Genome Sequencing Center for Infectious Disease"/>
            <person name="Wu L."/>
            <person name="Ma J."/>
        </authorList>
    </citation>
    <scope>NUCLEOTIDE SEQUENCE [LARGE SCALE GENOMIC DNA]</scope>
    <source>
        <strain evidence="8">NBRC 112416</strain>
    </source>
</reference>
<dbReference type="PROSITE" id="PS00737">
    <property type="entry name" value="THIOLASE_2"/>
    <property type="match status" value="1"/>
</dbReference>
<gene>
    <name evidence="7" type="primary">atoB</name>
    <name evidence="7" type="ORF">GCM10010862_34690</name>
</gene>
<feature type="domain" description="Thiolase N-terminal" evidence="5">
    <location>
        <begin position="2"/>
        <end position="239"/>
    </location>
</feature>
<evidence type="ECO:0000256" key="4">
    <source>
        <dbReference type="RuleBase" id="RU003557"/>
    </source>
</evidence>
<evidence type="ECO:0000259" key="6">
    <source>
        <dbReference type="Pfam" id="PF02803"/>
    </source>
</evidence>
<dbReference type="NCBIfam" id="TIGR01930">
    <property type="entry name" value="AcCoA-C-Actrans"/>
    <property type="match status" value="1"/>
</dbReference>
<keyword evidence="8" id="KW-1185">Reference proteome</keyword>
<evidence type="ECO:0000256" key="1">
    <source>
        <dbReference type="ARBA" id="ARBA00010982"/>
    </source>
</evidence>
<comment type="caution">
    <text evidence="7">The sequence shown here is derived from an EMBL/GenBank/DDBJ whole genome shotgun (WGS) entry which is preliminary data.</text>
</comment>
<sequence>MPATELGARAIAAVLAQAGIDPASIDDVLIGQVLQAGVGQNPARQAALGAGVPASVPAATVNQVCGGGQRTLHMAAQAIRAGDADIVLVGGQDNMTMAPHVLHKTRSGFKTGDIRMQDSMLVDGLIDAFHGVHMGVTAEHLARRYQVTREEQDLFALESQQKAGAAMSANVFSDEIVPVEVRTKAGTTLVETDEHPRPQTTLADLEALKPIFEDGGTVTAGNASGLNDGAAALLVMSESRARELGLDPLVRIAGYASAGVEPMDMGLGPVPASRRALQKAGWNTHELDLIEVNEAFAAQSIAVHREMGWDTARSNVNGGAIALGHPLGGSGARIVVTLIHEMLRRNVRKGLATMCVGGGQGVAICLER</sequence>
<name>A0ABQ5W7Y8_9HYPH</name>
<dbReference type="InterPro" id="IPR020617">
    <property type="entry name" value="Thiolase_C"/>
</dbReference>